<keyword evidence="3" id="KW-0804">Transcription</keyword>
<keyword evidence="6" id="KW-1185">Reference proteome</keyword>
<protein>
    <submittedName>
        <fullName evidence="5">AraC family transcriptional regulator</fullName>
    </submittedName>
</protein>
<reference evidence="5 6" key="1">
    <citation type="submission" date="2019-06" db="EMBL/GenBank/DDBJ databases">
        <title>Sequencing the genomes of 1000 actinobacteria strains.</title>
        <authorList>
            <person name="Klenk H.-P."/>
        </authorList>
    </citation>
    <scope>NUCLEOTIDE SEQUENCE [LARGE SCALE GENOMIC DNA]</scope>
    <source>
        <strain evidence="5 6">DSM 45015</strain>
    </source>
</reference>
<evidence type="ECO:0000256" key="3">
    <source>
        <dbReference type="ARBA" id="ARBA00023163"/>
    </source>
</evidence>
<evidence type="ECO:0000256" key="2">
    <source>
        <dbReference type="ARBA" id="ARBA00023125"/>
    </source>
</evidence>
<evidence type="ECO:0000313" key="5">
    <source>
        <dbReference type="EMBL" id="TQN28487.1"/>
    </source>
</evidence>
<dbReference type="OrthoDB" id="2559672at2"/>
<feature type="domain" description="HTH araC/xylS-type" evidence="4">
    <location>
        <begin position="162"/>
        <end position="263"/>
    </location>
</feature>
<comment type="caution">
    <text evidence="5">The sequence shown here is derived from an EMBL/GenBank/DDBJ whole genome shotgun (WGS) entry which is preliminary data.</text>
</comment>
<accession>A0A543N9J5</accession>
<dbReference type="SMART" id="SM00342">
    <property type="entry name" value="HTH_ARAC"/>
    <property type="match status" value="1"/>
</dbReference>
<evidence type="ECO:0000313" key="6">
    <source>
        <dbReference type="Proteomes" id="UP000317422"/>
    </source>
</evidence>
<dbReference type="RefSeq" id="WP_141925533.1">
    <property type="nucleotide sequence ID" value="NZ_VFQC01000002.1"/>
</dbReference>
<dbReference type="PANTHER" id="PTHR46796">
    <property type="entry name" value="HTH-TYPE TRANSCRIPTIONAL ACTIVATOR RHAS-RELATED"/>
    <property type="match status" value="1"/>
</dbReference>
<name>A0A543N9J5_9ACTN</name>
<keyword evidence="1" id="KW-0805">Transcription regulation</keyword>
<dbReference type="Proteomes" id="UP000317422">
    <property type="component" value="Unassembled WGS sequence"/>
</dbReference>
<proteinExistence type="predicted"/>
<dbReference type="PROSITE" id="PS01124">
    <property type="entry name" value="HTH_ARAC_FAMILY_2"/>
    <property type="match status" value="1"/>
</dbReference>
<dbReference type="Pfam" id="PF12833">
    <property type="entry name" value="HTH_18"/>
    <property type="match status" value="1"/>
</dbReference>
<dbReference type="EMBL" id="VFQC01000002">
    <property type="protein sequence ID" value="TQN28487.1"/>
    <property type="molecule type" value="Genomic_DNA"/>
</dbReference>
<evidence type="ECO:0000259" key="4">
    <source>
        <dbReference type="PROSITE" id="PS01124"/>
    </source>
</evidence>
<dbReference type="GO" id="GO:0003700">
    <property type="term" value="F:DNA-binding transcription factor activity"/>
    <property type="evidence" value="ECO:0007669"/>
    <property type="project" value="InterPro"/>
</dbReference>
<dbReference type="GO" id="GO:0043565">
    <property type="term" value="F:sequence-specific DNA binding"/>
    <property type="evidence" value="ECO:0007669"/>
    <property type="project" value="InterPro"/>
</dbReference>
<evidence type="ECO:0000256" key="1">
    <source>
        <dbReference type="ARBA" id="ARBA00023015"/>
    </source>
</evidence>
<sequence length="270" mass="29181">MVPDVTEDARGIIAPEAGRARFDLRRYEPSPRVARFVDRYWLARWNLGEPYVQRVFSHPVVNVVVTPDGAAVHGVATGVTSRRLVGAGWALGAMFRPAGFRPLLGRPMSRVRDAAFPLTELCGPPGSETADAVAGEASPEGSVAALEELLDAYLPASHHPAEDTAALVERAAADPAAFRVETLAARAGVSVRQLQRRFADHVGVGPKAVLRRYRLYEVAERVRRGGRPDWPALASELGYSDQSHLTRDFTAVVGVSPQRYTASRAARPAG</sequence>
<organism evidence="5 6">
    <name type="scientific">Haloactinospora alba</name>
    <dbReference type="NCBI Taxonomy" id="405555"/>
    <lineage>
        <taxon>Bacteria</taxon>
        <taxon>Bacillati</taxon>
        <taxon>Actinomycetota</taxon>
        <taxon>Actinomycetes</taxon>
        <taxon>Streptosporangiales</taxon>
        <taxon>Nocardiopsidaceae</taxon>
        <taxon>Haloactinospora</taxon>
    </lineage>
</organism>
<dbReference type="AlphaFoldDB" id="A0A543N9J5"/>
<dbReference type="InterPro" id="IPR018060">
    <property type="entry name" value="HTH_AraC"/>
</dbReference>
<keyword evidence="2" id="KW-0238">DNA-binding</keyword>
<dbReference type="Gene3D" id="1.10.10.60">
    <property type="entry name" value="Homeodomain-like"/>
    <property type="match status" value="1"/>
</dbReference>
<gene>
    <name evidence="5" type="ORF">FHX37_3832</name>
</gene>
<dbReference type="InterPro" id="IPR046532">
    <property type="entry name" value="DUF6597"/>
</dbReference>
<dbReference type="Pfam" id="PF20240">
    <property type="entry name" value="DUF6597"/>
    <property type="match status" value="1"/>
</dbReference>
<dbReference type="InterPro" id="IPR050204">
    <property type="entry name" value="AraC_XylS_family_regulators"/>
</dbReference>